<reference evidence="1" key="1">
    <citation type="submission" date="2014-02" db="EMBL/GenBank/DDBJ databases">
        <title>The Genome Sequence of Trichophyton rubrum (morphotype fischeri) CBS 288.86.</title>
        <authorList>
            <consortium name="The Broad Institute Genomics Platform"/>
            <person name="Cuomo C.A."/>
            <person name="White T.C."/>
            <person name="Graser Y."/>
            <person name="Martinez-Rossi N."/>
            <person name="Heitman J."/>
            <person name="Young S.K."/>
            <person name="Zeng Q."/>
            <person name="Gargeya S."/>
            <person name="Abouelleil A."/>
            <person name="Alvarado L."/>
            <person name="Chapman S.B."/>
            <person name="Gainer-Dewar J."/>
            <person name="Goldberg J."/>
            <person name="Griggs A."/>
            <person name="Gujja S."/>
            <person name="Hansen M."/>
            <person name="Howarth C."/>
            <person name="Imamovic A."/>
            <person name="Larimer J."/>
            <person name="Martinez D."/>
            <person name="Murphy C."/>
            <person name="Pearson M.D."/>
            <person name="Persinoti G."/>
            <person name="Poon T."/>
            <person name="Priest M."/>
            <person name="Roberts A.D."/>
            <person name="Saif S."/>
            <person name="Shea T.D."/>
            <person name="Sykes S.N."/>
            <person name="Wortman J."/>
            <person name="Nusbaum C."/>
            <person name="Birren B."/>
        </authorList>
    </citation>
    <scope>NUCLEOTIDE SEQUENCE [LARGE SCALE GENOMIC DNA]</scope>
    <source>
        <strain evidence="1">CBS 288.86</strain>
    </source>
</reference>
<sequence>MAKHPESGYGKRMLSPSQTLWKTVDELYQYGQSQSHGRGVLIPTLSLKREINNRKTILDRQARITNTEDGIVITKADFTEICDQARLWQELCDAFLRASEFLVLNKYKRLRTSHGSVEHSRITCRRCRCGGFQ</sequence>
<accession>A0A022WGZ9</accession>
<organism evidence="1">
    <name type="scientific">Trichophyton rubrum CBS 288.86</name>
    <dbReference type="NCBI Taxonomy" id="1215330"/>
    <lineage>
        <taxon>Eukaryota</taxon>
        <taxon>Fungi</taxon>
        <taxon>Dikarya</taxon>
        <taxon>Ascomycota</taxon>
        <taxon>Pezizomycotina</taxon>
        <taxon>Eurotiomycetes</taxon>
        <taxon>Eurotiomycetidae</taxon>
        <taxon>Onygenales</taxon>
        <taxon>Arthrodermataceae</taxon>
        <taxon>Trichophyton</taxon>
    </lineage>
</organism>
<dbReference type="AlphaFoldDB" id="A0A022WGZ9"/>
<dbReference type="EMBL" id="KK207682">
    <property type="protein sequence ID" value="EZF57637.1"/>
    <property type="molecule type" value="Genomic_DNA"/>
</dbReference>
<proteinExistence type="predicted"/>
<name>A0A022WGZ9_TRIRU</name>
<dbReference type="Proteomes" id="UP000023758">
    <property type="component" value="Unassembled WGS sequence"/>
</dbReference>
<evidence type="ECO:0000313" key="1">
    <source>
        <dbReference type="EMBL" id="EZF57637.1"/>
    </source>
</evidence>
<protein>
    <submittedName>
        <fullName evidence="1">Uncharacterized protein</fullName>
    </submittedName>
</protein>
<gene>
    <name evidence="1" type="ORF">H103_00166</name>
</gene>
<dbReference type="HOGENOM" id="CLU_1908196_0_0_1"/>